<dbReference type="Proteomes" id="UP000009026">
    <property type="component" value="Chromosome"/>
</dbReference>
<dbReference type="AlphaFoldDB" id="A0A0H4X7I7"/>
<feature type="compositionally biased region" description="Basic and acidic residues" evidence="1">
    <location>
        <begin position="160"/>
        <end position="172"/>
    </location>
</feature>
<proteinExistence type="predicted"/>
<dbReference type="KEGG" id="mym:A176_000754"/>
<feature type="compositionally biased region" description="Polar residues" evidence="1">
    <location>
        <begin position="204"/>
        <end position="220"/>
    </location>
</feature>
<gene>
    <name evidence="3" type="ORF">A176_000754</name>
</gene>
<evidence type="ECO:0000313" key="3">
    <source>
        <dbReference type="EMBL" id="AKQ63842.1"/>
    </source>
</evidence>
<evidence type="ECO:0000256" key="1">
    <source>
        <dbReference type="SAM" id="MobiDB-lite"/>
    </source>
</evidence>
<dbReference type="RefSeq" id="WP_002633438.1">
    <property type="nucleotide sequence ID" value="NZ_CP012109.1"/>
</dbReference>
<evidence type="ECO:0000313" key="4">
    <source>
        <dbReference type="Proteomes" id="UP000009026"/>
    </source>
</evidence>
<dbReference type="PANTHER" id="PTHR35604">
    <property type="entry name" value="TRANSPOSASE INSH FOR INSERTION SEQUENCE ELEMENT IS5A-RELATED"/>
    <property type="match status" value="1"/>
</dbReference>
<organism evidence="3 4">
    <name type="scientific">Pseudomyxococcus hansupus</name>
    <dbReference type="NCBI Taxonomy" id="1297742"/>
    <lineage>
        <taxon>Bacteria</taxon>
        <taxon>Pseudomonadati</taxon>
        <taxon>Myxococcota</taxon>
        <taxon>Myxococcia</taxon>
        <taxon>Myxococcales</taxon>
        <taxon>Cystobacterineae</taxon>
        <taxon>Myxococcaceae</taxon>
        <taxon>Pseudomyxococcus</taxon>
    </lineage>
</organism>
<protein>
    <submittedName>
        <fullName evidence="3">Mobile element protein</fullName>
    </submittedName>
</protein>
<keyword evidence="4" id="KW-1185">Reference proteome</keyword>
<sequence>MTEGAKRGRPEQQTTLFSLRTPGDRVPAGHPLRRVKDMADAALAALLPTFDAMYSGTGRPSIPPEPLLKSCLLMAFYSVRSERLDHNLLYRWFLDTGMEDVSFDHSTFSQNRDWLLEHDVARRFFMAVMGQAQSAGLTSSEHFSVDGSLIAAWASLKSFRPKEEKEPPDDKGTPTVNFHGQKRGNATHASTTDPEARLVALATVQPQGPMSTAGASQRHGQPSPRAVP</sequence>
<accession>A0A0H4X7I7</accession>
<feature type="region of interest" description="Disordered" evidence="1">
    <location>
        <begin position="160"/>
        <end position="228"/>
    </location>
</feature>
<evidence type="ECO:0000259" key="2">
    <source>
        <dbReference type="Pfam" id="PF05598"/>
    </source>
</evidence>
<dbReference type="InterPro" id="IPR008490">
    <property type="entry name" value="Transposase_InsH_N"/>
</dbReference>
<dbReference type="EMBL" id="CP012109">
    <property type="protein sequence ID" value="AKQ63842.1"/>
    <property type="molecule type" value="Genomic_DNA"/>
</dbReference>
<name>A0A0H4X7I7_9BACT</name>
<dbReference type="eggNOG" id="COG3039">
    <property type="taxonomic scope" value="Bacteria"/>
</dbReference>
<dbReference type="PATRIC" id="fig|1297742.4.peg.767"/>
<reference evidence="3 4" key="1">
    <citation type="journal article" date="2016" name="PLoS ONE">
        <title>Complete Genome Sequence and Comparative Genomics of a Novel Myxobacterium Myxococcus hansupus.</title>
        <authorList>
            <person name="Sharma G."/>
            <person name="Narwani T."/>
            <person name="Subramanian S."/>
        </authorList>
    </citation>
    <scope>NUCLEOTIDE SEQUENCE [LARGE SCALE GENOMIC DNA]</scope>
    <source>
        <strain evidence="4">mixupus</strain>
    </source>
</reference>
<feature type="domain" description="Transposase InsH N-terminal" evidence="2">
    <location>
        <begin position="24"/>
        <end position="113"/>
    </location>
</feature>
<dbReference type="Pfam" id="PF05598">
    <property type="entry name" value="DUF772"/>
    <property type="match status" value="1"/>
</dbReference>
<dbReference type="PANTHER" id="PTHR35604:SF2">
    <property type="entry name" value="TRANSPOSASE INSH FOR INSERTION SEQUENCE ELEMENT IS5A-RELATED"/>
    <property type="match status" value="1"/>
</dbReference>